<keyword evidence="1" id="KW-0472">Membrane</keyword>
<feature type="transmembrane region" description="Helical" evidence="1">
    <location>
        <begin position="33"/>
        <end position="52"/>
    </location>
</feature>
<organism evidence="3">
    <name type="scientific">Naegleria gruberi</name>
    <name type="common">Amoeba</name>
    <dbReference type="NCBI Taxonomy" id="5762"/>
    <lineage>
        <taxon>Eukaryota</taxon>
        <taxon>Discoba</taxon>
        <taxon>Heterolobosea</taxon>
        <taxon>Tetramitia</taxon>
        <taxon>Eutetramitia</taxon>
        <taxon>Vahlkampfiidae</taxon>
        <taxon>Naegleria</taxon>
    </lineage>
</organism>
<keyword evidence="3" id="KW-1185">Reference proteome</keyword>
<proteinExistence type="predicted"/>
<evidence type="ECO:0000313" key="2">
    <source>
        <dbReference type="EMBL" id="EFC48437.1"/>
    </source>
</evidence>
<dbReference type="Proteomes" id="UP000006671">
    <property type="component" value="Unassembled WGS sequence"/>
</dbReference>
<evidence type="ECO:0000313" key="3">
    <source>
        <dbReference type="Proteomes" id="UP000006671"/>
    </source>
</evidence>
<protein>
    <submittedName>
        <fullName evidence="2">Predicted protein</fullName>
    </submittedName>
</protein>
<dbReference type="GeneID" id="8849748"/>
<feature type="transmembrane region" description="Helical" evidence="1">
    <location>
        <begin position="333"/>
        <end position="350"/>
    </location>
</feature>
<dbReference type="AlphaFoldDB" id="D2V400"/>
<dbReference type="InParanoid" id="D2V400"/>
<feature type="transmembrane region" description="Helical" evidence="1">
    <location>
        <begin position="362"/>
        <end position="386"/>
    </location>
</feature>
<evidence type="ECO:0000256" key="1">
    <source>
        <dbReference type="SAM" id="Phobius"/>
    </source>
</evidence>
<dbReference type="EMBL" id="GG738851">
    <property type="protein sequence ID" value="EFC48437.1"/>
    <property type="molecule type" value="Genomic_DNA"/>
</dbReference>
<dbReference type="KEGG" id="ngr:NAEGRDRAFT_63548"/>
<reference evidence="2 3" key="1">
    <citation type="journal article" date="2010" name="Cell">
        <title>The genome of Naegleria gruberi illuminates early eukaryotic versatility.</title>
        <authorList>
            <person name="Fritz-Laylin L.K."/>
            <person name="Prochnik S.E."/>
            <person name="Ginger M.L."/>
            <person name="Dacks J.B."/>
            <person name="Carpenter M.L."/>
            <person name="Field M.C."/>
            <person name="Kuo A."/>
            <person name="Paredez A."/>
            <person name="Chapman J."/>
            <person name="Pham J."/>
            <person name="Shu S."/>
            <person name="Neupane R."/>
            <person name="Cipriano M."/>
            <person name="Mancuso J."/>
            <person name="Tu H."/>
            <person name="Salamov A."/>
            <person name="Lindquist E."/>
            <person name="Shapiro H."/>
            <person name="Lucas S."/>
            <person name="Grigoriev I.V."/>
            <person name="Cande W.Z."/>
            <person name="Fulton C."/>
            <person name="Rokhsar D.S."/>
            <person name="Dawson S.C."/>
        </authorList>
    </citation>
    <scope>NUCLEOTIDE SEQUENCE [LARGE SCALE GENOMIC DNA]</scope>
    <source>
        <strain evidence="2 3">NEG-M</strain>
    </source>
</reference>
<dbReference type="RefSeq" id="XP_002681181.1">
    <property type="nucleotide sequence ID" value="XM_002681135.1"/>
</dbReference>
<accession>D2V400</accession>
<feature type="transmembrane region" description="Helical" evidence="1">
    <location>
        <begin position="296"/>
        <end position="321"/>
    </location>
</feature>
<gene>
    <name evidence="2" type="ORF">NAEGRDRAFT_63548</name>
</gene>
<dbReference type="VEuPathDB" id="AmoebaDB:NAEGRDRAFT_63548"/>
<feature type="transmembrane region" description="Helical" evidence="1">
    <location>
        <begin position="253"/>
        <end position="275"/>
    </location>
</feature>
<dbReference type="OMA" id="FDFINYC"/>
<name>D2V400_NAEGR</name>
<keyword evidence="1" id="KW-1133">Transmembrane helix</keyword>
<keyword evidence="1" id="KW-0812">Transmembrane</keyword>
<sequence length="453" mass="52076">MAKPLVNPSLSVFLHSSSHSINSMNWKCRRNNFNLLLIIIFMMEIIYCGVVESSSSEMLGQWKCKSSSASLIGKLGSKYEIFKNPKMPSVECERVILPDNTVPLPVEEFWHVEDYPTIAFPEISDLSLLDVCQSFKIVEERNNLTCIDLCENYAYNRSEIFDFINYCKYCSNAKGYKSFNERIENNNCKNSNATIRSMLEDFPRDARFCGHSNFGVPFISPYLDYSYLCYCVNSNMFGMGCKKRALTEFIIDFTAYTGIISFSALSLFILFSSLIPKLINLLQKDRDRNQYSLMKLLPSLAIFLASVLRVLSLVFELLNLISAFRYLATISEFVNYFALIPILVNLYGLMKYVKTQKKPNSILSYCLTFSIFIILITCCVLISAIFQFTVGPLYMVIGWISVSWAIEFLIHAACFVFLLIIYFTLKKISDVSAFSTKVSFHFLHFYDFYCMLN</sequence>
<dbReference type="OrthoDB" id="10392747at2759"/>
<feature type="transmembrane region" description="Helical" evidence="1">
    <location>
        <begin position="392"/>
        <end position="425"/>
    </location>
</feature>